<protein>
    <recommendedName>
        <fullName evidence="3">Phosphodiesterase</fullName>
    </recommendedName>
</protein>
<sequence>MNTWERINQAGFYPRIVEAALRRALGGEAPLAQVLRLDADFDRGSMFRHLTCAVVSPSAFIQIHVDELEDGGAGVATSIHPLSRLGSVATLELLADPETGGAIKELTLTVDVQGARRLEIEPAHCEDPNCLADHGYSATSFPDDLTMRISAAADGAEALEEAERFVEVLSSVLRRSK</sequence>
<dbReference type="RefSeq" id="WP_005961511.1">
    <property type="nucleotide sequence ID" value="NZ_CP040505.1"/>
</dbReference>
<dbReference type="InterPro" id="IPR046040">
    <property type="entry name" value="DUF5998"/>
</dbReference>
<dbReference type="eggNOG" id="ENOG502ZVAX">
    <property type="taxonomic scope" value="Bacteria"/>
</dbReference>
<accession>N6XD01</accession>
<reference evidence="1 2" key="1">
    <citation type="submission" date="2013-03" db="EMBL/GenBank/DDBJ databases">
        <title>Reference genome for the Human Microbiome Project.</title>
        <authorList>
            <person name="Aqrawi P."/>
            <person name="Ayvaz T."/>
            <person name="Bess C."/>
            <person name="Blankenburg K."/>
            <person name="Coyle M."/>
            <person name="Deng J."/>
            <person name="Forbes L."/>
            <person name="Fowler G."/>
            <person name="Francisco L."/>
            <person name="Fu Q."/>
            <person name="Gibbs R."/>
            <person name="Gross S."/>
            <person name="Gubbala S."/>
            <person name="Hale W."/>
            <person name="Hemphill L."/>
            <person name="Highlander S."/>
            <person name="Hirani K."/>
            <person name="Jackson L."/>
            <person name="Jakkamsetti A."/>
            <person name="Javaid M."/>
            <person name="Jayaseelan J.C."/>
            <person name="Jiang H."/>
            <person name="Joshi V."/>
            <person name="Korchina V."/>
            <person name="Kovar C."/>
            <person name="Lara F."/>
            <person name="Lee S."/>
            <person name="Liu Y."/>
            <person name="Mata R."/>
            <person name="Mathew T."/>
            <person name="Munidasa M."/>
            <person name="Muzny D."/>
            <person name="Nazareth L."/>
            <person name="Ngo R."/>
            <person name="Nguyen L."/>
            <person name="Nguyen N."/>
            <person name="Okwuonu G."/>
            <person name="Ongeri F."/>
            <person name="Palculict T."/>
            <person name="Patil S."/>
            <person name="Petrosino J."/>
            <person name="Pham C."/>
            <person name="Pham P."/>
            <person name="Pu L.-L."/>
            <person name="Qin X."/>
            <person name="Qu J."/>
            <person name="Reid J."/>
            <person name="Ross M."/>
            <person name="Ruth R."/>
            <person name="Saada N."/>
            <person name="San Lucas F."/>
            <person name="Santibanez J."/>
            <person name="Shang Y."/>
            <person name="Simmons D."/>
            <person name="Song X.-Z."/>
            <person name="Tang L.-Y."/>
            <person name="Thornton R."/>
            <person name="Warren J."/>
            <person name="Weissenberger G."/>
            <person name="Wilczek-Boney K."/>
            <person name="Worley K."/>
            <person name="Youmans B."/>
            <person name="Zhang J."/>
            <person name="Zhang L."/>
            <person name="Zhao Z."/>
            <person name="Zhou C."/>
            <person name="Zhu D."/>
            <person name="Zhu Y."/>
        </authorList>
    </citation>
    <scope>NUCLEOTIDE SEQUENCE [LARGE SCALE GENOMIC DNA]</scope>
    <source>
        <strain evidence="1 2">F0333</strain>
    </source>
</reference>
<dbReference type="PATRIC" id="fig|888050.3.peg.26"/>
<evidence type="ECO:0000313" key="1">
    <source>
        <dbReference type="EMBL" id="ENO19108.1"/>
    </source>
</evidence>
<proteinExistence type="predicted"/>
<name>N6XD01_9ACTO</name>
<organism evidence="1 2">
    <name type="scientific">Schaalia cardiffensis F0333</name>
    <dbReference type="NCBI Taxonomy" id="888050"/>
    <lineage>
        <taxon>Bacteria</taxon>
        <taxon>Bacillati</taxon>
        <taxon>Actinomycetota</taxon>
        <taxon>Actinomycetes</taxon>
        <taxon>Actinomycetales</taxon>
        <taxon>Actinomycetaceae</taxon>
        <taxon>Schaalia</taxon>
    </lineage>
</organism>
<dbReference type="Proteomes" id="UP000013015">
    <property type="component" value="Unassembled WGS sequence"/>
</dbReference>
<evidence type="ECO:0000313" key="2">
    <source>
        <dbReference type="Proteomes" id="UP000013015"/>
    </source>
</evidence>
<keyword evidence="2" id="KW-1185">Reference proteome</keyword>
<dbReference type="AlphaFoldDB" id="N6XD01"/>
<dbReference type="Pfam" id="PF19461">
    <property type="entry name" value="DUF5998"/>
    <property type="match status" value="1"/>
</dbReference>
<dbReference type="HOGENOM" id="CLU_085268_0_0_11"/>
<dbReference type="STRING" id="888050.HMPREF9004_0027"/>
<dbReference type="OrthoDB" id="3725224at2"/>
<dbReference type="EMBL" id="AQHZ01000001">
    <property type="protein sequence ID" value="ENO19108.1"/>
    <property type="molecule type" value="Genomic_DNA"/>
</dbReference>
<gene>
    <name evidence="1" type="ORF">HMPREF9004_0027</name>
</gene>
<evidence type="ECO:0008006" key="3">
    <source>
        <dbReference type="Google" id="ProtNLM"/>
    </source>
</evidence>
<comment type="caution">
    <text evidence="1">The sequence shown here is derived from an EMBL/GenBank/DDBJ whole genome shotgun (WGS) entry which is preliminary data.</text>
</comment>